<feature type="compositionally biased region" description="Basic and acidic residues" evidence="1">
    <location>
        <begin position="161"/>
        <end position="175"/>
    </location>
</feature>
<dbReference type="InParanoid" id="A0A7J8GKV9"/>
<evidence type="ECO:0000313" key="3">
    <source>
        <dbReference type="Proteomes" id="UP000550707"/>
    </source>
</evidence>
<reference evidence="2 3" key="1">
    <citation type="journal article" date="2020" name="Nature">
        <title>Six reference-quality genomes reveal evolution of bat adaptations.</title>
        <authorList>
            <person name="Jebb D."/>
            <person name="Huang Z."/>
            <person name="Pippel M."/>
            <person name="Hughes G.M."/>
            <person name="Lavrichenko K."/>
            <person name="Devanna P."/>
            <person name="Winkler S."/>
            <person name="Jermiin L.S."/>
            <person name="Skirmuntt E.C."/>
            <person name="Katzourakis A."/>
            <person name="Burkitt-Gray L."/>
            <person name="Ray D.A."/>
            <person name="Sullivan K.A.M."/>
            <person name="Roscito J.G."/>
            <person name="Kirilenko B.M."/>
            <person name="Davalos L.M."/>
            <person name="Corthals A.P."/>
            <person name="Power M.L."/>
            <person name="Jones G."/>
            <person name="Ransome R.D."/>
            <person name="Dechmann D.K.N."/>
            <person name="Locatelli A.G."/>
            <person name="Puechmaille S.J."/>
            <person name="Fedrigo O."/>
            <person name="Jarvis E.D."/>
            <person name="Hiller M."/>
            <person name="Vernes S.C."/>
            <person name="Myers E.W."/>
            <person name="Teeling E.C."/>
        </authorList>
    </citation>
    <scope>NUCLEOTIDE SEQUENCE [LARGE SCALE GENOMIC DNA]</scope>
    <source>
        <strain evidence="2">MMolMol1</strain>
        <tissue evidence="2">Muscle</tissue>
    </source>
</reference>
<evidence type="ECO:0000256" key="1">
    <source>
        <dbReference type="SAM" id="MobiDB-lite"/>
    </source>
</evidence>
<organism evidence="2 3">
    <name type="scientific">Molossus molossus</name>
    <name type="common">Pallas' mastiff bat</name>
    <name type="synonym">Vespertilio molossus</name>
    <dbReference type="NCBI Taxonomy" id="27622"/>
    <lineage>
        <taxon>Eukaryota</taxon>
        <taxon>Metazoa</taxon>
        <taxon>Chordata</taxon>
        <taxon>Craniata</taxon>
        <taxon>Vertebrata</taxon>
        <taxon>Euteleostomi</taxon>
        <taxon>Mammalia</taxon>
        <taxon>Eutheria</taxon>
        <taxon>Laurasiatheria</taxon>
        <taxon>Chiroptera</taxon>
        <taxon>Yangochiroptera</taxon>
        <taxon>Molossidae</taxon>
        <taxon>Molossus</taxon>
    </lineage>
</organism>
<name>A0A7J8GKV9_MOLMO</name>
<keyword evidence="3" id="KW-1185">Reference proteome</keyword>
<gene>
    <name evidence="2" type="ORF">HJG59_011416</name>
</gene>
<feature type="region of interest" description="Disordered" evidence="1">
    <location>
        <begin position="137"/>
        <end position="175"/>
    </location>
</feature>
<comment type="caution">
    <text evidence="2">The sequence shown here is derived from an EMBL/GenBank/DDBJ whole genome shotgun (WGS) entry which is preliminary data.</text>
</comment>
<dbReference type="Proteomes" id="UP000550707">
    <property type="component" value="Unassembled WGS sequence"/>
</dbReference>
<proteinExistence type="predicted"/>
<sequence>MHPALWEGFMYIHSSTANPEPPCGSSVMLQCRAPQWGPDDLPQTEATETQRADFNLKTHSRPNLLTGSPAVGGGLVALAMTVSHLRNLFSSLIHEQQETVKYIRQLLLSQQPQNCSNHLTTRRSPPRGVMLRFHTKASLPSKSSSPADQPHLQLPRIKGLSSDKRLTGEHQRKSF</sequence>
<dbReference type="EMBL" id="JACASF010000009">
    <property type="protein sequence ID" value="KAF6460498.1"/>
    <property type="molecule type" value="Genomic_DNA"/>
</dbReference>
<protein>
    <submittedName>
        <fullName evidence="2">Uncharacterized protein</fullName>
    </submittedName>
</protein>
<dbReference type="AlphaFoldDB" id="A0A7J8GKV9"/>
<feature type="compositionally biased region" description="Low complexity" evidence="1">
    <location>
        <begin position="137"/>
        <end position="147"/>
    </location>
</feature>
<accession>A0A7J8GKV9</accession>
<evidence type="ECO:0000313" key="2">
    <source>
        <dbReference type="EMBL" id="KAF6460498.1"/>
    </source>
</evidence>